<dbReference type="RefSeq" id="WP_311823443.1">
    <property type="nucleotide sequence ID" value="NZ_JARPYF010000015.1"/>
</dbReference>
<dbReference type="Gene3D" id="2.60.40.1140">
    <property type="entry name" value="Collagen-binding surface protein Cna, B-type domain"/>
    <property type="match status" value="1"/>
</dbReference>
<sequence>MKKLNLFMIFVMLLSLVISLAPLVTTVHAETLEHELIDEKFLKLSYSSESKKNSNEWHLNFKRRSKTTDTEQRLKFKLTDEKDQVVAYPHVKHMEAKEDWLVEKEFSMETEGQITIELSKSVKKLNLYVQMDQQKGDELEENILDRKKSFTLAAEEVAEKQESSEKQADTKETSSSKGGAKEQTGESKEFIGPKQSKASPQLAKASANLMYRPLYTNKKAQYKKDASGEYPIYAWQPDGQTNVKNHQGGSEGTPITSWDGETSWDVTRDNYTSSYIKYGEASNPNLWMRKYAQQTDKKDEFKVKLNVRGNTIFKPGVDVVFLLDNTGSMHQAKKKDSVNAVKQIVTDLKKVGNPNSNAIRVGAHVFASYDPGIEKWPRSDTHHKLSNNPKDWDNIVTSYSNLTPAGPTFTQRGLQEAADILNDPASDIGEERHKLLFMLTDGAPNSSWKPLTAEPNSSLYIDPTLITSFDMGVAPNYNNGLSLGATGVNTRFTDKLKVDNQIISSHLTTTNSTAYELKRQGIEIHSIAVQISAPSDGSDHNVYELLEGMYKTATKKANATGNAQSDYFFYHTKYTSDLTKQFDEWYQTIIRTVDKGKIIDPLGDMVELVGEPKVTQVSNGAPYFDTETKPAIKKTNNDRQIEVENINLTGGQEIEVEYTIRLKPEAVSNQWYPANKTTTLAPTPERTNDLLEFGIPSVRVQLEDFVIPVEKVWTGDDNDYWGLRPNSVSAVLQKWDGSAWKDVETKTLNAGNNWKSEFSPVEGGADHKYRVLETLRKKGYKQARVNQESFTSEDLVAGGIKITNEMLKGEYKFFKFLEDGATPFTNDLPKFTVRQKGTNKLLAEDLEPNSAGQVTVSDLPMGDFIVEETYVPLGFKKMPFFEIKVTENDPPTSLVAKVKDSTEAYKATNILNDFSLQVEKKDAENKALSGVTFNLKGPSYERTEVTGPTFNFSGLKAGSYELVETKAPDEYSIIQEPIRFTIKQDGKVEISPHPNVSGSGGINGGANTINLKVTNNKAKAGVLPSTGGKTSQVLLLVATGLVISGICLGSFYLIHSRREG</sequence>
<dbReference type="CDD" id="cd00198">
    <property type="entry name" value="vWFA"/>
    <property type="match status" value="1"/>
</dbReference>
<feature type="domain" description="VWFA" evidence="7">
    <location>
        <begin position="318"/>
        <end position="589"/>
    </location>
</feature>
<dbReference type="SUPFAM" id="SSF53300">
    <property type="entry name" value="vWA-like"/>
    <property type="match status" value="1"/>
</dbReference>
<keyword evidence="3 6" id="KW-0732">Signal</keyword>
<dbReference type="PANTHER" id="PTHR36108:SF13">
    <property type="entry name" value="COLOSSIN-B-RELATED"/>
    <property type="match status" value="1"/>
</dbReference>
<dbReference type="EMBL" id="JARPYI010000014">
    <property type="protein sequence ID" value="MDT2601859.1"/>
    <property type="molecule type" value="Genomic_DNA"/>
</dbReference>
<evidence type="ECO:0000313" key="9">
    <source>
        <dbReference type="Proteomes" id="UP001252875"/>
    </source>
</evidence>
<dbReference type="Pfam" id="PF21426">
    <property type="entry name" value="GBS104-like_Ig"/>
    <property type="match status" value="1"/>
</dbReference>
<dbReference type="InterPro" id="IPR013783">
    <property type="entry name" value="Ig-like_fold"/>
</dbReference>
<dbReference type="InterPro" id="IPR041033">
    <property type="entry name" value="SpaA_PFL_dom_1"/>
</dbReference>
<evidence type="ECO:0000256" key="3">
    <source>
        <dbReference type="ARBA" id="ARBA00022729"/>
    </source>
</evidence>
<evidence type="ECO:0000256" key="6">
    <source>
        <dbReference type="SAM" id="SignalP"/>
    </source>
</evidence>
<comment type="caution">
    <text evidence="8">The sequence shown here is derived from an EMBL/GenBank/DDBJ whole genome shotgun (WGS) entry which is preliminary data.</text>
</comment>
<dbReference type="InterPro" id="IPR036465">
    <property type="entry name" value="vWFA_dom_sf"/>
</dbReference>
<dbReference type="PANTHER" id="PTHR36108">
    <property type="entry name" value="COLOSSIN-B-RELATED"/>
    <property type="match status" value="1"/>
</dbReference>
<keyword evidence="9" id="KW-1185">Reference proteome</keyword>
<gene>
    <name evidence="8" type="ORF">P7D85_18930</name>
</gene>
<dbReference type="Gene3D" id="3.40.50.410">
    <property type="entry name" value="von Willebrand factor, type A domain"/>
    <property type="match status" value="1"/>
</dbReference>
<feature type="chain" id="PRO_5046039751" evidence="6">
    <location>
        <begin position="30"/>
        <end position="1060"/>
    </location>
</feature>
<reference evidence="8 9" key="1">
    <citation type="submission" date="2023-03" db="EMBL/GenBank/DDBJ databases">
        <authorList>
            <person name="Shen W."/>
            <person name="Cai J."/>
        </authorList>
    </citation>
    <scope>NUCLEOTIDE SEQUENCE [LARGE SCALE GENOMIC DNA]</scope>
    <source>
        <strain evidence="8 9">D6-4</strain>
    </source>
</reference>
<dbReference type="Gene3D" id="2.60.40.2110">
    <property type="match status" value="1"/>
</dbReference>
<feature type="compositionally biased region" description="Basic and acidic residues" evidence="4">
    <location>
        <begin position="157"/>
        <end position="191"/>
    </location>
</feature>
<dbReference type="Pfam" id="PF00092">
    <property type="entry name" value="VWA"/>
    <property type="match status" value="1"/>
</dbReference>
<dbReference type="Proteomes" id="UP001252875">
    <property type="component" value="Unassembled WGS sequence"/>
</dbReference>
<evidence type="ECO:0000256" key="5">
    <source>
        <dbReference type="SAM" id="Phobius"/>
    </source>
</evidence>
<organism evidence="8 9">
    <name type="scientific">Enterococcus hulanensis</name>
    <dbReference type="NCBI Taxonomy" id="2559929"/>
    <lineage>
        <taxon>Bacteria</taxon>
        <taxon>Bacillati</taxon>
        <taxon>Bacillota</taxon>
        <taxon>Bacilli</taxon>
        <taxon>Lactobacillales</taxon>
        <taxon>Enterococcaceae</taxon>
        <taxon>Enterococcus</taxon>
    </lineage>
</organism>
<evidence type="ECO:0000313" key="8">
    <source>
        <dbReference type="EMBL" id="MDT2601859.1"/>
    </source>
</evidence>
<evidence type="ECO:0000256" key="4">
    <source>
        <dbReference type="SAM" id="MobiDB-lite"/>
    </source>
</evidence>
<dbReference type="SUPFAM" id="SSF49478">
    <property type="entry name" value="Cna protein B-type domain"/>
    <property type="match status" value="1"/>
</dbReference>
<feature type="transmembrane region" description="Helical" evidence="5">
    <location>
        <begin position="1033"/>
        <end position="1054"/>
    </location>
</feature>
<dbReference type="InterPro" id="IPR049319">
    <property type="entry name" value="GBS104-like_Ig"/>
</dbReference>
<evidence type="ECO:0000259" key="7">
    <source>
        <dbReference type="PROSITE" id="PS50234"/>
    </source>
</evidence>
<accession>A0ABU3F416</accession>
<dbReference type="SMART" id="SM00327">
    <property type="entry name" value="VWA"/>
    <property type="match status" value="1"/>
</dbReference>
<evidence type="ECO:0000256" key="2">
    <source>
        <dbReference type="ARBA" id="ARBA00022525"/>
    </source>
</evidence>
<dbReference type="PROSITE" id="PS50234">
    <property type="entry name" value="VWFA"/>
    <property type="match status" value="1"/>
</dbReference>
<comment type="similarity">
    <text evidence="1">Belongs to the serine-aspartate repeat-containing protein (SDr) family.</text>
</comment>
<evidence type="ECO:0000256" key="1">
    <source>
        <dbReference type="ARBA" id="ARBA00007257"/>
    </source>
</evidence>
<proteinExistence type="inferred from homology"/>
<feature type="signal peptide" evidence="6">
    <location>
        <begin position="1"/>
        <end position="29"/>
    </location>
</feature>
<feature type="region of interest" description="Disordered" evidence="4">
    <location>
        <begin position="155"/>
        <end position="201"/>
    </location>
</feature>
<name>A0ABU3F416_9ENTE</name>
<dbReference type="Gene3D" id="2.60.40.10">
    <property type="entry name" value="Immunoglobulins"/>
    <property type="match status" value="1"/>
</dbReference>
<keyword evidence="2" id="KW-0964">Secreted</keyword>
<keyword evidence="5" id="KW-1133">Transmembrane helix</keyword>
<dbReference type="InterPro" id="IPR002035">
    <property type="entry name" value="VWF_A"/>
</dbReference>
<protein>
    <submittedName>
        <fullName evidence="8">SpaA isopeptide-forming pilin-related protein</fullName>
    </submittedName>
</protein>
<keyword evidence="5" id="KW-0812">Transmembrane</keyword>
<keyword evidence="5" id="KW-0472">Membrane</keyword>
<dbReference type="Pfam" id="PF17802">
    <property type="entry name" value="SpaA"/>
    <property type="match status" value="2"/>
</dbReference>